<feature type="non-terminal residue" evidence="2">
    <location>
        <position position="219"/>
    </location>
</feature>
<sequence>MELIAALFRVCFIDEIRNEVEIKKTVLFEMYCRRVAFLRDFFSPSISWDFYSSDYRNLYMLLYILGTLFYGFFYSALFAGNAVVTDTRADIHLKELRGLFQSDTKALLMTNLAYIKKNTLAEMFGREVIDPFYNFPPNSMVGQGMYGKERPATFYMVELWWRRYTARPRRDTTPTKLMSFDPVPIYTLKTFLIICGCLYALSIFAFIIEFVVGLMKKRR</sequence>
<keyword evidence="1" id="KW-0812">Transmembrane</keyword>
<feature type="transmembrane region" description="Helical" evidence="1">
    <location>
        <begin position="191"/>
        <end position="215"/>
    </location>
</feature>
<keyword evidence="1" id="KW-0472">Membrane</keyword>
<gene>
    <name evidence="2" type="ORF">PFISCL1PPCAC_8918</name>
</gene>
<dbReference type="EMBL" id="BTSY01000003">
    <property type="protein sequence ID" value="GMT17621.1"/>
    <property type="molecule type" value="Genomic_DNA"/>
</dbReference>
<accession>A0AAV5VE29</accession>
<evidence type="ECO:0000313" key="3">
    <source>
        <dbReference type="Proteomes" id="UP001432322"/>
    </source>
</evidence>
<comment type="caution">
    <text evidence="2">The sequence shown here is derived from an EMBL/GenBank/DDBJ whole genome shotgun (WGS) entry which is preliminary data.</text>
</comment>
<feature type="transmembrane region" description="Helical" evidence="1">
    <location>
        <begin position="58"/>
        <end position="79"/>
    </location>
</feature>
<protein>
    <recommendedName>
        <fullName evidence="4">Ion channel</fullName>
    </recommendedName>
</protein>
<organism evidence="2 3">
    <name type="scientific">Pristionchus fissidentatus</name>
    <dbReference type="NCBI Taxonomy" id="1538716"/>
    <lineage>
        <taxon>Eukaryota</taxon>
        <taxon>Metazoa</taxon>
        <taxon>Ecdysozoa</taxon>
        <taxon>Nematoda</taxon>
        <taxon>Chromadorea</taxon>
        <taxon>Rhabditida</taxon>
        <taxon>Rhabditina</taxon>
        <taxon>Diplogasteromorpha</taxon>
        <taxon>Diplogasteroidea</taxon>
        <taxon>Neodiplogasteridae</taxon>
        <taxon>Pristionchus</taxon>
    </lineage>
</organism>
<keyword evidence="1" id="KW-1133">Transmembrane helix</keyword>
<keyword evidence="3" id="KW-1185">Reference proteome</keyword>
<dbReference type="Proteomes" id="UP001432322">
    <property type="component" value="Unassembled WGS sequence"/>
</dbReference>
<proteinExistence type="predicted"/>
<name>A0AAV5VE29_9BILA</name>
<dbReference type="AlphaFoldDB" id="A0AAV5VE29"/>
<evidence type="ECO:0008006" key="4">
    <source>
        <dbReference type="Google" id="ProtNLM"/>
    </source>
</evidence>
<evidence type="ECO:0000313" key="2">
    <source>
        <dbReference type="EMBL" id="GMT17621.1"/>
    </source>
</evidence>
<reference evidence="2" key="1">
    <citation type="submission" date="2023-10" db="EMBL/GenBank/DDBJ databases">
        <title>Genome assembly of Pristionchus species.</title>
        <authorList>
            <person name="Yoshida K."/>
            <person name="Sommer R.J."/>
        </authorList>
    </citation>
    <scope>NUCLEOTIDE SEQUENCE</scope>
    <source>
        <strain evidence="2">RS5133</strain>
    </source>
</reference>
<evidence type="ECO:0000256" key="1">
    <source>
        <dbReference type="SAM" id="Phobius"/>
    </source>
</evidence>